<sequence length="103" mass="11632">MILISLAPESPWWLIRRGRREEALRSIKRLGAKTEEQAQQSLAMIERTVEIEQEQMGGSPPASSGVAPYKAFQLNLITTSLQLAANTGSWFLTSRSRRRTVYL</sequence>
<dbReference type="Gene3D" id="1.20.1250.20">
    <property type="entry name" value="MFS general substrate transporter like domains"/>
    <property type="match status" value="1"/>
</dbReference>
<evidence type="ECO:0000256" key="1">
    <source>
        <dbReference type="ARBA" id="ARBA00004141"/>
    </source>
</evidence>
<dbReference type="InterPro" id="IPR036259">
    <property type="entry name" value="MFS_trans_sf"/>
</dbReference>
<gene>
    <name evidence="5" type="ORF">ASPCAL05687</name>
</gene>
<evidence type="ECO:0000313" key="5">
    <source>
        <dbReference type="EMBL" id="CEL04559.1"/>
    </source>
</evidence>
<dbReference type="Proteomes" id="UP000054771">
    <property type="component" value="Unassembled WGS sequence"/>
</dbReference>
<keyword evidence="4" id="KW-0472">Membrane</keyword>
<keyword evidence="2" id="KW-0812">Transmembrane</keyword>
<proteinExistence type="predicted"/>
<dbReference type="GO" id="GO:0005351">
    <property type="term" value="F:carbohydrate:proton symporter activity"/>
    <property type="evidence" value="ECO:0007669"/>
    <property type="project" value="TreeGrafter"/>
</dbReference>
<dbReference type="AlphaFoldDB" id="A0A0U5G4X4"/>
<name>A0A0U5G4X4_ASPCI</name>
<dbReference type="PANTHER" id="PTHR48022">
    <property type="entry name" value="PLASTIDIC GLUCOSE TRANSPORTER 4"/>
    <property type="match status" value="1"/>
</dbReference>
<evidence type="ECO:0000256" key="4">
    <source>
        <dbReference type="ARBA" id="ARBA00023136"/>
    </source>
</evidence>
<evidence type="ECO:0000256" key="3">
    <source>
        <dbReference type="ARBA" id="ARBA00022989"/>
    </source>
</evidence>
<reference evidence="6" key="1">
    <citation type="journal article" date="2016" name="Genome Announc.">
        <title>Draft genome sequences of fungus Aspergillus calidoustus.</title>
        <authorList>
            <person name="Horn F."/>
            <person name="Linde J."/>
            <person name="Mattern D.J."/>
            <person name="Walther G."/>
            <person name="Guthke R."/>
            <person name="Scherlach K."/>
            <person name="Martin K."/>
            <person name="Brakhage A.A."/>
            <person name="Petzke L."/>
            <person name="Valiante V."/>
        </authorList>
    </citation>
    <scope>NUCLEOTIDE SEQUENCE [LARGE SCALE GENOMIC DNA]</scope>
    <source>
        <strain evidence="6">SF006504</strain>
    </source>
</reference>
<dbReference type="InterPro" id="IPR005828">
    <property type="entry name" value="MFS_sugar_transport-like"/>
</dbReference>
<dbReference type="InterPro" id="IPR050360">
    <property type="entry name" value="MFS_Sugar_Transporters"/>
</dbReference>
<evidence type="ECO:0000256" key="2">
    <source>
        <dbReference type="ARBA" id="ARBA00022692"/>
    </source>
</evidence>
<dbReference type="PANTHER" id="PTHR48022:SF57">
    <property type="entry name" value="MALTOSE TRANSPORTER, PUTATIVE (AFU_ORTHOLOGUE AFUA_4G00150)-RELATED"/>
    <property type="match status" value="1"/>
</dbReference>
<comment type="subcellular location">
    <subcellularLocation>
        <location evidence="1">Membrane</location>
        <topology evidence="1">Multi-pass membrane protein</topology>
    </subcellularLocation>
</comment>
<protein>
    <submittedName>
        <fullName evidence="5">Putative Maltose permease</fullName>
    </submittedName>
</protein>
<dbReference type="EMBL" id="CDMC01000004">
    <property type="protein sequence ID" value="CEL04559.1"/>
    <property type="molecule type" value="Genomic_DNA"/>
</dbReference>
<keyword evidence="6" id="KW-1185">Reference proteome</keyword>
<accession>A0A0U5G4X4</accession>
<evidence type="ECO:0000313" key="6">
    <source>
        <dbReference type="Proteomes" id="UP000054771"/>
    </source>
</evidence>
<dbReference type="Pfam" id="PF00083">
    <property type="entry name" value="Sugar_tr"/>
    <property type="match status" value="1"/>
</dbReference>
<organism evidence="5 6">
    <name type="scientific">Aspergillus calidoustus</name>
    <dbReference type="NCBI Taxonomy" id="454130"/>
    <lineage>
        <taxon>Eukaryota</taxon>
        <taxon>Fungi</taxon>
        <taxon>Dikarya</taxon>
        <taxon>Ascomycota</taxon>
        <taxon>Pezizomycotina</taxon>
        <taxon>Eurotiomycetes</taxon>
        <taxon>Eurotiomycetidae</taxon>
        <taxon>Eurotiales</taxon>
        <taxon>Aspergillaceae</taxon>
        <taxon>Aspergillus</taxon>
        <taxon>Aspergillus subgen. Nidulantes</taxon>
    </lineage>
</organism>
<keyword evidence="3" id="KW-1133">Transmembrane helix</keyword>
<dbReference type="OrthoDB" id="6612291at2759"/>
<dbReference type="GO" id="GO:0016020">
    <property type="term" value="C:membrane"/>
    <property type="evidence" value="ECO:0007669"/>
    <property type="project" value="UniProtKB-SubCell"/>
</dbReference>